<feature type="transmembrane region" description="Helical" evidence="12">
    <location>
        <begin position="406"/>
        <end position="429"/>
    </location>
</feature>
<feature type="domain" description="K+ potassium transporter C-terminal" evidence="14">
    <location>
        <begin position="517"/>
        <end position="664"/>
    </location>
</feature>
<feature type="transmembrane region" description="Helical" evidence="12">
    <location>
        <begin position="92"/>
        <end position="112"/>
    </location>
</feature>
<dbReference type="InterPro" id="IPR053951">
    <property type="entry name" value="K_trans_N"/>
</dbReference>
<keyword evidence="4 12" id="KW-1003">Cell membrane</keyword>
<keyword evidence="5 12" id="KW-0633">Potassium transport</keyword>
<keyword evidence="9 12" id="KW-1133">Transmembrane helix</keyword>
<comment type="catalytic activity">
    <reaction evidence="12">
        <text>K(+)(in) + H(+)(in) = K(+)(out) + H(+)(out)</text>
        <dbReference type="Rhea" id="RHEA:28490"/>
        <dbReference type="ChEBI" id="CHEBI:15378"/>
        <dbReference type="ChEBI" id="CHEBI:29103"/>
    </reaction>
</comment>
<keyword evidence="3 12" id="KW-0813">Transport</keyword>
<feature type="transmembrane region" description="Helical" evidence="12">
    <location>
        <begin position="288"/>
        <end position="310"/>
    </location>
</feature>
<reference evidence="15 16" key="1">
    <citation type="submission" date="2017-06" db="EMBL/GenBank/DDBJ databases">
        <title>Azoarcus.</title>
        <authorList>
            <person name="Woo J.-H."/>
            <person name="Kim H.-S."/>
        </authorList>
    </citation>
    <scope>NUCLEOTIDE SEQUENCE [LARGE SCALE GENOMIC DNA]</scope>
    <source>
        <strain evidence="15 16">TSPY31</strain>
    </source>
</reference>
<evidence type="ECO:0000256" key="2">
    <source>
        <dbReference type="ARBA" id="ARBA00007019"/>
    </source>
</evidence>
<sequence>MLRCLKRLLRSARAGAARLSSLLHSARRSTVSAHDQSQPSVNAGHGPRAGIAGLAVSAIGIVYGDIGTSPLYTLKEVFNGEHAVPVTPENVYGILSLVFWALMLVVSAKYVLFIMRADNDGEGGIMALTSLALRAVKPGRKAWWLSVLGVFGAALFYGDGMITPAISVLSAVEGLEIATPAFRPFVLPIALVLLIGLFMMQRRGTGSVGAIFGPVMLCWFAVLAVLGVNGIRLHPEILGAISPWWAAHFFATQPLIAWLALGAVVLAITGGEALYADMGHFGRRPIKLSWFFVVFPALYLNYLGQGALILDHPDNVRNPFFLLVPDQLLYPMVALSALATIIASQAVISGAFSLTRQAIQLGYAPRMLMVHTSEREIGQIYVPGINWMLLGAVIALVAGFRSSSALASAYGIAVTLTMLIDTILAFVVVRALWRWNVATSLAFIGVFITVDIAFFSATAVKIVAGGWFPLLIGALIFVVLRTWKRGRAVLEERSRADTMRLEIFIPSLFNDPPPRVPGTAVFLTHWLESVPRTLLHNLYHNKVLHERVVLLKVETADTPWVSDERRLEVEQLDYGFWRVLVRYGFKEEPDIPAALALSAQQGLEFDLMSTSFFLGHEKLVSRASSGMAGWRKKLFIVLFRNAGSAADYFGIPPNRVVELGAQVEF</sequence>
<dbReference type="AlphaFoldDB" id="A0A2U8GWG6"/>
<evidence type="ECO:0000256" key="9">
    <source>
        <dbReference type="ARBA" id="ARBA00022989"/>
    </source>
</evidence>
<dbReference type="GO" id="GO:0005886">
    <property type="term" value="C:plasma membrane"/>
    <property type="evidence" value="ECO:0007669"/>
    <property type="project" value="UniProtKB-SubCell"/>
</dbReference>
<keyword evidence="11 12" id="KW-0472">Membrane</keyword>
<dbReference type="PANTHER" id="PTHR30540:SF79">
    <property type="entry name" value="LOW AFFINITY POTASSIUM TRANSPORT SYSTEM PROTEIN KUP"/>
    <property type="match status" value="1"/>
</dbReference>
<dbReference type="GO" id="GO:0015293">
    <property type="term" value="F:symporter activity"/>
    <property type="evidence" value="ECO:0007669"/>
    <property type="project" value="UniProtKB-UniRule"/>
</dbReference>
<dbReference type="Proteomes" id="UP000244930">
    <property type="component" value="Chromosome"/>
</dbReference>
<feature type="transmembrane region" description="Helical" evidence="12">
    <location>
        <begin position="466"/>
        <end position="483"/>
    </location>
</feature>
<dbReference type="Pfam" id="PF02705">
    <property type="entry name" value="K_trans"/>
    <property type="match status" value="1"/>
</dbReference>
<evidence type="ECO:0000256" key="7">
    <source>
        <dbReference type="ARBA" id="ARBA00022847"/>
    </source>
</evidence>
<comment type="subcellular location">
    <subcellularLocation>
        <location evidence="12">Cell membrane</location>
        <topology evidence="12">Multi-pass membrane protein</topology>
    </subcellularLocation>
    <subcellularLocation>
        <location evidence="1">Membrane</location>
        <topology evidence="1">Multi-pass membrane protein</topology>
    </subcellularLocation>
</comment>
<evidence type="ECO:0000256" key="12">
    <source>
        <dbReference type="HAMAP-Rule" id="MF_01522"/>
    </source>
</evidence>
<dbReference type="KEGG" id="acom:CEW83_18475"/>
<evidence type="ECO:0000256" key="4">
    <source>
        <dbReference type="ARBA" id="ARBA00022475"/>
    </source>
</evidence>
<keyword evidence="8 12" id="KW-0630">Potassium</keyword>
<feature type="transmembrane region" description="Helical" evidence="12">
    <location>
        <begin position="330"/>
        <end position="359"/>
    </location>
</feature>
<dbReference type="EMBL" id="CP022187">
    <property type="protein sequence ID" value="AWI77818.1"/>
    <property type="molecule type" value="Genomic_DNA"/>
</dbReference>
<protein>
    <recommendedName>
        <fullName evidence="12">Probable potassium transport system protein Kup</fullName>
    </recommendedName>
</protein>
<evidence type="ECO:0000256" key="5">
    <source>
        <dbReference type="ARBA" id="ARBA00022538"/>
    </source>
</evidence>
<feature type="transmembrane region" description="Helical" evidence="12">
    <location>
        <begin position="255"/>
        <end position="276"/>
    </location>
</feature>
<dbReference type="Pfam" id="PF22776">
    <property type="entry name" value="K_trans_C"/>
    <property type="match status" value="1"/>
</dbReference>
<evidence type="ECO:0000259" key="14">
    <source>
        <dbReference type="Pfam" id="PF22776"/>
    </source>
</evidence>
<feature type="transmembrane region" description="Helical" evidence="12">
    <location>
        <begin position="143"/>
        <end position="169"/>
    </location>
</feature>
<proteinExistence type="inferred from homology"/>
<evidence type="ECO:0000256" key="11">
    <source>
        <dbReference type="ARBA" id="ARBA00023136"/>
    </source>
</evidence>
<evidence type="ECO:0000256" key="1">
    <source>
        <dbReference type="ARBA" id="ARBA00004141"/>
    </source>
</evidence>
<feature type="transmembrane region" description="Helical" evidence="12">
    <location>
        <begin position="380"/>
        <end position="400"/>
    </location>
</feature>
<evidence type="ECO:0000256" key="10">
    <source>
        <dbReference type="ARBA" id="ARBA00023065"/>
    </source>
</evidence>
<feature type="transmembrane region" description="Helical" evidence="12">
    <location>
        <begin position="211"/>
        <end position="235"/>
    </location>
</feature>
<dbReference type="InterPro" id="IPR023051">
    <property type="entry name" value="Kup"/>
</dbReference>
<feature type="domain" description="K+ potassium transporter integral membrane" evidence="13">
    <location>
        <begin position="54"/>
        <end position="505"/>
    </location>
</feature>
<evidence type="ECO:0000256" key="6">
    <source>
        <dbReference type="ARBA" id="ARBA00022692"/>
    </source>
</evidence>
<keyword evidence="10 12" id="KW-0406">Ion transport</keyword>
<dbReference type="PANTHER" id="PTHR30540">
    <property type="entry name" value="OSMOTIC STRESS POTASSIUM TRANSPORTER"/>
    <property type="match status" value="1"/>
</dbReference>
<name>A0A2U8GWG6_9RHOO</name>
<feature type="transmembrane region" description="Helical" evidence="12">
    <location>
        <begin position="51"/>
        <end position="72"/>
    </location>
</feature>
<keyword evidence="7 12" id="KW-0769">Symport</keyword>
<feature type="transmembrane region" description="Helical" evidence="12">
    <location>
        <begin position="181"/>
        <end position="199"/>
    </location>
</feature>
<comment type="function">
    <text evidence="12">Transport of potassium into the cell. Likely operates as a K(+):H(+) symporter.</text>
</comment>
<dbReference type="InterPro" id="IPR003855">
    <property type="entry name" value="K+_transporter"/>
</dbReference>
<comment type="similarity">
    <text evidence="2 12">Belongs to the HAK/KUP transporter (TC 2.A.72) family.</text>
</comment>
<gene>
    <name evidence="15" type="primary">trkD</name>
    <name evidence="12" type="synonym">kup</name>
    <name evidence="15" type="ORF">CEW83_18475</name>
</gene>
<evidence type="ECO:0000313" key="16">
    <source>
        <dbReference type="Proteomes" id="UP000244930"/>
    </source>
</evidence>
<evidence type="ECO:0000259" key="13">
    <source>
        <dbReference type="Pfam" id="PF02705"/>
    </source>
</evidence>
<evidence type="ECO:0000313" key="15">
    <source>
        <dbReference type="EMBL" id="AWI77818.1"/>
    </source>
</evidence>
<dbReference type="InterPro" id="IPR053952">
    <property type="entry name" value="K_trans_C"/>
</dbReference>
<evidence type="ECO:0000256" key="8">
    <source>
        <dbReference type="ARBA" id="ARBA00022958"/>
    </source>
</evidence>
<dbReference type="GO" id="GO:0015079">
    <property type="term" value="F:potassium ion transmembrane transporter activity"/>
    <property type="evidence" value="ECO:0007669"/>
    <property type="project" value="UniProtKB-UniRule"/>
</dbReference>
<keyword evidence="6 12" id="KW-0812">Transmembrane</keyword>
<dbReference type="HAMAP" id="MF_01522">
    <property type="entry name" value="Kup"/>
    <property type="match status" value="1"/>
</dbReference>
<organism evidence="15 16">
    <name type="scientific">Parazoarcus communis</name>
    <dbReference type="NCBI Taxonomy" id="41977"/>
    <lineage>
        <taxon>Bacteria</taxon>
        <taxon>Pseudomonadati</taxon>
        <taxon>Pseudomonadota</taxon>
        <taxon>Betaproteobacteria</taxon>
        <taxon>Rhodocyclales</taxon>
        <taxon>Zoogloeaceae</taxon>
        <taxon>Parazoarcus</taxon>
    </lineage>
</organism>
<feature type="transmembrane region" description="Helical" evidence="12">
    <location>
        <begin position="441"/>
        <end position="460"/>
    </location>
</feature>
<evidence type="ECO:0000256" key="3">
    <source>
        <dbReference type="ARBA" id="ARBA00022448"/>
    </source>
</evidence>
<keyword evidence="16" id="KW-1185">Reference proteome</keyword>
<accession>A0A2U8GWG6</accession>